<accession>A0ABW1NHZ8</accession>
<reference evidence="2" key="1">
    <citation type="journal article" date="2019" name="Int. J. Syst. Evol. Microbiol.">
        <title>The Global Catalogue of Microorganisms (GCM) 10K type strain sequencing project: providing services to taxonomists for standard genome sequencing and annotation.</title>
        <authorList>
            <consortium name="The Broad Institute Genomics Platform"/>
            <consortium name="The Broad Institute Genome Sequencing Center for Infectious Disease"/>
            <person name="Wu L."/>
            <person name="Ma J."/>
        </authorList>
    </citation>
    <scope>NUCLEOTIDE SEQUENCE [LARGE SCALE GENOMIC DNA]</scope>
    <source>
        <strain evidence="2">JCM 30346</strain>
    </source>
</reference>
<sequence>MRTSYILTLSVPAADLRVRLAEIPGAVFVRELPPDRVVVVLESPAGRPALSHLPGVAAVQDDLPRRLH</sequence>
<evidence type="ECO:0000313" key="2">
    <source>
        <dbReference type="Proteomes" id="UP001596137"/>
    </source>
</evidence>
<evidence type="ECO:0000313" key="1">
    <source>
        <dbReference type="EMBL" id="MFC6082900.1"/>
    </source>
</evidence>
<proteinExistence type="predicted"/>
<gene>
    <name evidence="1" type="ORF">ACFP1K_17145</name>
</gene>
<protein>
    <submittedName>
        <fullName evidence="1">Uncharacterized protein</fullName>
    </submittedName>
</protein>
<dbReference type="EMBL" id="JBHSRF010000022">
    <property type="protein sequence ID" value="MFC6082900.1"/>
    <property type="molecule type" value="Genomic_DNA"/>
</dbReference>
<keyword evidence="2" id="KW-1185">Reference proteome</keyword>
<comment type="caution">
    <text evidence="1">The sequence shown here is derived from an EMBL/GenBank/DDBJ whole genome shotgun (WGS) entry which is preliminary data.</text>
</comment>
<dbReference type="Proteomes" id="UP001596137">
    <property type="component" value="Unassembled WGS sequence"/>
</dbReference>
<dbReference type="RefSeq" id="WP_380753905.1">
    <property type="nucleotide sequence ID" value="NZ_JBHSRF010000022.1"/>
</dbReference>
<name>A0ABW1NHZ8_9ACTN</name>
<organism evidence="1 2">
    <name type="scientific">Sphaerisporangium aureirubrum</name>
    <dbReference type="NCBI Taxonomy" id="1544736"/>
    <lineage>
        <taxon>Bacteria</taxon>
        <taxon>Bacillati</taxon>
        <taxon>Actinomycetota</taxon>
        <taxon>Actinomycetes</taxon>
        <taxon>Streptosporangiales</taxon>
        <taxon>Streptosporangiaceae</taxon>
        <taxon>Sphaerisporangium</taxon>
    </lineage>
</organism>